<gene>
    <name evidence="2" type="ORF">DIU77_007130</name>
    <name evidence="3" type="ORF">DIU77_04870</name>
</gene>
<feature type="transmembrane region" description="Helical" evidence="1">
    <location>
        <begin position="40"/>
        <end position="61"/>
    </location>
</feature>
<evidence type="ECO:0000313" key="4">
    <source>
        <dbReference type="Proteomes" id="UP000249324"/>
    </source>
</evidence>
<protein>
    <submittedName>
        <fullName evidence="3">MFS transporter</fullName>
    </submittedName>
</protein>
<dbReference type="InterPro" id="IPR036259">
    <property type="entry name" value="MFS_trans_sf"/>
</dbReference>
<dbReference type="Proteomes" id="UP000249324">
    <property type="component" value="Unassembled WGS sequence"/>
</dbReference>
<dbReference type="EMBL" id="QGUI01000128">
    <property type="protein sequence ID" value="PZM99863.1"/>
    <property type="molecule type" value="Genomic_DNA"/>
</dbReference>
<reference evidence="2" key="4">
    <citation type="submission" date="2023-08" db="EMBL/GenBank/DDBJ databases">
        <authorList>
            <person name="Guima S.E.S."/>
            <person name="Martins L.F."/>
            <person name="Silva A.M."/>
            <person name="Setubal J.C."/>
        </authorList>
    </citation>
    <scope>NUCLEOTIDE SEQUENCE</scope>
    <source>
        <strain evidence="2">ZC4RG45</strain>
    </source>
</reference>
<evidence type="ECO:0000313" key="2">
    <source>
        <dbReference type="EMBL" id="MFO7192000.1"/>
    </source>
</evidence>
<comment type="caution">
    <text evidence="3">The sequence shown here is derived from an EMBL/GenBank/DDBJ whole genome shotgun (WGS) entry which is preliminary data.</text>
</comment>
<dbReference type="InterPro" id="IPR011701">
    <property type="entry name" value="MFS"/>
</dbReference>
<keyword evidence="1" id="KW-0812">Transmembrane</keyword>
<dbReference type="PANTHER" id="PTHR23530:SF1">
    <property type="entry name" value="PERMEASE, MAJOR FACILITATOR SUPERFAMILY-RELATED"/>
    <property type="match status" value="1"/>
</dbReference>
<dbReference type="AlphaFoldDB" id="A0A2W4LQI1"/>
<reference evidence="2" key="2">
    <citation type="submission" date="2018-05" db="EMBL/GenBank/DDBJ databases">
        <authorList>
            <person name="Moura L."/>
            <person name="Setubal J.C."/>
        </authorList>
    </citation>
    <scope>NUCLEOTIDE SEQUENCE</scope>
    <source>
        <strain evidence="2">ZC4RG45</strain>
    </source>
</reference>
<dbReference type="InterPro" id="IPR053160">
    <property type="entry name" value="MFS_DHA3_Transporter"/>
</dbReference>
<reference evidence="2 4" key="3">
    <citation type="journal article" date="2021" name="BMC Genomics">
        <title>Genome-resolved metagenome and metatranscriptome analyses of thermophilic composting reveal key bacterial players and their metabolic interactions.</title>
        <authorList>
            <person name="Braga L.P.P."/>
            <person name="Pereira R.V."/>
            <person name="Martins L.F."/>
            <person name="Moura L.M.S."/>
            <person name="Sanchez F.B."/>
            <person name="Patane J.S.L."/>
            <person name="da Silva A.M."/>
            <person name="Setubal J.C."/>
        </authorList>
    </citation>
    <scope>NUCLEOTIDE SEQUENCE [LARGE SCALE GENOMIC DNA]</scope>
    <source>
        <strain evidence="2">ZC4RG45</strain>
    </source>
</reference>
<evidence type="ECO:0000313" key="3">
    <source>
        <dbReference type="EMBL" id="PZM99863.1"/>
    </source>
</evidence>
<keyword evidence="1" id="KW-0472">Membrane</keyword>
<accession>A0A2W4LQI1</accession>
<feature type="transmembrane region" description="Helical" evidence="1">
    <location>
        <begin position="82"/>
        <end position="103"/>
    </location>
</feature>
<dbReference type="EMBL" id="QGUI02000065">
    <property type="protein sequence ID" value="MFO7192000.1"/>
    <property type="molecule type" value="Genomic_DNA"/>
</dbReference>
<proteinExistence type="predicted"/>
<feature type="transmembrane region" description="Helical" evidence="1">
    <location>
        <begin position="329"/>
        <end position="349"/>
    </location>
</feature>
<evidence type="ECO:0000256" key="1">
    <source>
        <dbReference type="SAM" id="Phobius"/>
    </source>
</evidence>
<dbReference type="Gene3D" id="1.20.1250.20">
    <property type="entry name" value="MFS general substrate transporter like domains"/>
    <property type="match status" value="1"/>
</dbReference>
<name>A0A2W4LQI1_9PSEU</name>
<dbReference type="GO" id="GO:0022857">
    <property type="term" value="F:transmembrane transporter activity"/>
    <property type="evidence" value="ECO:0007669"/>
    <property type="project" value="InterPro"/>
</dbReference>
<feature type="transmembrane region" description="Helical" evidence="1">
    <location>
        <begin position="154"/>
        <end position="179"/>
    </location>
</feature>
<feature type="transmembrane region" description="Helical" evidence="1">
    <location>
        <begin position="361"/>
        <end position="379"/>
    </location>
</feature>
<dbReference type="STRING" id="1111738.GCA_000427905_02336"/>
<organism evidence="3">
    <name type="scientific">Thermocrispum agreste</name>
    <dbReference type="NCBI Taxonomy" id="37925"/>
    <lineage>
        <taxon>Bacteria</taxon>
        <taxon>Bacillati</taxon>
        <taxon>Actinomycetota</taxon>
        <taxon>Actinomycetes</taxon>
        <taxon>Pseudonocardiales</taxon>
        <taxon>Pseudonocardiaceae</taxon>
        <taxon>Thermocrispum</taxon>
    </lineage>
</organism>
<feature type="transmembrane region" description="Helical" evidence="1">
    <location>
        <begin position="274"/>
        <end position="292"/>
    </location>
</feature>
<dbReference type="PANTHER" id="PTHR23530">
    <property type="entry name" value="TRANSPORT PROTEIN-RELATED"/>
    <property type="match status" value="1"/>
</dbReference>
<dbReference type="SUPFAM" id="SSF103473">
    <property type="entry name" value="MFS general substrate transporter"/>
    <property type="match status" value="1"/>
</dbReference>
<keyword evidence="1" id="KW-1133">Transmembrane helix</keyword>
<reference evidence="3" key="1">
    <citation type="submission" date="2018-05" db="EMBL/GenBank/DDBJ databases">
        <authorList>
            <person name="Lanie J.A."/>
            <person name="Ng W.-L."/>
            <person name="Kazmierczak K.M."/>
            <person name="Andrzejewski T.M."/>
            <person name="Davidsen T.M."/>
            <person name="Wayne K.J."/>
            <person name="Tettelin H."/>
            <person name="Glass J.I."/>
            <person name="Rusch D."/>
            <person name="Podicherti R."/>
            <person name="Tsui H.-C.T."/>
            <person name="Winkler M.E."/>
        </authorList>
    </citation>
    <scope>NUCLEOTIDE SEQUENCE</scope>
    <source>
        <strain evidence="3">ZC4RG45</strain>
    </source>
</reference>
<feature type="transmembrane region" description="Helical" evidence="1">
    <location>
        <begin position="243"/>
        <end position="262"/>
    </location>
</feature>
<feature type="transmembrane region" description="Helical" evidence="1">
    <location>
        <begin position="218"/>
        <end position="237"/>
    </location>
</feature>
<dbReference type="Pfam" id="PF07690">
    <property type="entry name" value="MFS_1"/>
    <property type="match status" value="1"/>
</dbReference>
<sequence>MTEASIGWRYVAYQASVDLVPFYPLYAVLFADSGLSEADIAVLLTVWMVAGLLLEVPSGALADTLSRRRLLMAGTTIRAIGFTLWVVWPTMLGFAIGFVLWALEEALNSGTSEALLYDELAAVGAEDNYQRWAARTHTAALAAQLVATVSAAPLFAWGGYALIAAVSAGAGLVGVALIASMPERPRVEKVDGGWRRWVSMLRSGTGEASRSPWVRRRVLIYAVLVGCTALDEAFPLLAVEVGVATALVPLVIGATVLGQLTGSALGGRRMSDQPLALVLLIATAMIVGGALARSVWGFVPITLGYGALQYGIVLADARLQESVEGPARATVTSVAGLGAGFAALAAYGLWGVVAENYDNGFGVGTIALFLLPAVLLLALGRPAPSTR</sequence>